<dbReference type="GO" id="GO:0005739">
    <property type="term" value="C:mitochondrion"/>
    <property type="evidence" value="ECO:0007669"/>
    <property type="project" value="UniProtKB-ARBA"/>
</dbReference>
<gene>
    <name evidence="4" type="ORF">AGOR_G00085310</name>
</gene>
<dbReference type="GO" id="GO:0070131">
    <property type="term" value="P:positive regulation of mitochondrial translation"/>
    <property type="evidence" value="ECO:0007669"/>
    <property type="project" value="TreeGrafter"/>
</dbReference>
<dbReference type="OrthoDB" id="242766at2759"/>
<dbReference type="InterPro" id="IPR051624">
    <property type="entry name" value="RMD1/Sad1-interacting"/>
</dbReference>
<dbReference type="Proteomes" id="UP000829720">
    <property type="component" value="Unassembled WGS sequence"/>
</dbReference>
<feature type="region of interest" description="Disordered" evidence="2">
    <location>
        <begin position="120"/>
        <end position="149"/>
    </location>
</feature>
<comment type="similarity">
    <text evidence="1">Belongs to the RMD1/sif2 family.</text>
</comment>
<dbReference type="Pfam" id="PF02582">
    <property type="entry name" value="DUF155"/>
    <property type="match status" value="1"/>
</dbReference>
<keyword evidence="5" id="KW-1185">Reference proteome</keyword>
<protein>
    <recommendedName>
        <fullName evidence="3">DUF155 domain-containing protein</fullName>
    </recommendedName>
</protein>
<evidence type="ECO:0000313" key="4">
    <source>
        <dbReference type="EMBL" id="KAI1897636.1"/>
    </source>
</evidence>
<dbReference type="PANTHER" id="PTHR16255">
    <property type="entry name" value="REQUIRED FOR MEIOTIC NUCLEAR DIVISION PROTEIN 1 HOMOLOG"/>
    <property type="match status" value="1"/>
</dbReference>
<dbReference type="InterPro" id="IPR003734">
    <property type="entry name" value="DUF155"/>
</dbReference>
<evidence type="ECO:0000259" key="3">
    <source>
        <dbReference type="Pfam" id="PF02582"/>
    </source>
</evidence>
<name>A0A8T3DNS3_9TELE</name>
<sequence length="434" mass="49757">MTFKILQNPLRLLQNLERNHFCRPTGSTQFLCLLRHKPEIPKNLSLERTHTCFSVAGSGYCQNVPHQRHFLGPVWNCSLKHGGGVLWGKQCIGPSPLTRTVCLTMIVTKRFQSASTAMPLTKKVGLPGKRPPKGPRTKQPSRANQPLQDEDTTDMMQCIAFATADQYVLPSLSHDLRAHGFFELADLPRDASNVLVMGTEMAAKSNDSAVMFFFREGSVVFWNVEEKTVKHVMRILEQHEVHPYEVALVHWENEEINYTLGEGHSKLRRGNITLNCELDQDQVVLEKFAFSNALSLSVKLAIWEVSLDSFVESIQSIPEMLKSGKRVKLSRAEVMQKIGELFALRHCINLSSDLLITPDFYWDRENLEQLYDKTCQFLNINRRVKVMNEKLQHCTELTDLMRNHLSEKHGLRLEWMIVILITIEVMFELARVIF</sequence>
<evidence type="ECO:0000256" key="2">
    <source>
        <dbReference type="SAM" id="MobiDB-lite"/>
    </source>
</evidence>
<proteinExistence type="inferred from homology"/>
<dbReference type="AlphaFoldDB" id="A0A8T3DNS3"/>
<organism evidence="4 5">
    <name type="scientific">Albula goreensis</name>
    <dbReference type="NCBI Taxonomy" id="1534307"/>
    <lineage>
        <taxon>Eukaryota</taxon>
        <taxon>Metazoa</taxon>
        <taxon>Chordata</taxon>
        <taxon>Craniata</taxon>
        <taxon>Vertebrata</taxon>
        <taxon>Euteleostomi</taxon>
        <taxon>Actinopterygii</taxon>
        <taxon>Neopterygii</taxon>
        <taxon>Teleostei</taxon>
        <taxon>Albuliformes</taxon>
        <taxon>Albulidae</taxon>
        <taxon>Albula</taxon>
    </lineage>
</organism>
<feature type="domain" description="DUF155" evidence="3">
    <location>
        <begin position="211"/>
        <end position="388"/>
    </location>
</feature>
<evidence type="ECO:0000256" key="1">
    <source>
        <dbReference type="ARBA" id="ARBA00008306"/>
    </source>
</evidence>
<reference evidence="4" key="1">
    <citation type="submission" date="2021-01" db="EMBL/GenBank/DDBJ databases">
        <authorList>
            <person name="Zahm M."/>
            <person name="Roques C."/>
            <person name="Cabau C."/>
            <person name="Klopp C."/>
            <person name="Donnadieu C."/>
            <person name="Jouanno E."/>
            <person name="Lampietro C."/>
            <person name="Louis A."/>
            <person name="Herpin A."/>
            <person name="Echchiki A."/>
            <person name="Berthelot C."/>
            <person name="Parey E."/>
            <person name="Roest-Crollius H."/>
            <person name="Braasch I."/>
            <person name="Postlethwait J."/>
            <person name="Bobe J."/>
            <person name="Montfort J."/>
            <person name="Bouchez O."/>
            <person name="Begum T."/>
            <person name="Mejri S."/>
            <person name="Adams A."/>
            <person name="Chen W.-J."/>
            <person name="Guiguen Y."/>
        </authorList>
    </citation>
    <scope>NUCLEOTIDE SEQUENCE</scope>
    <source>
        <tissue evidence="4">Blood</tissue>
    </source>
</reference>
<comment type="caution">
    <text evidence="4">The sequence shown here is derived from an EMBL/GenBank/DDBJ whole genome shotgun (WGS) entry which is preliminary data.</text>
</comment>
<dbReference type="EMBL" id="JAERUA010000007">
    <property type="protein sequence ID" value="KAI1897636.1"/>
    <property type="molecule type" value="Genomic_DNA"/>
</dbReference>
<accession>A0A8T3DNS3</accession>
<evidence type="ECO:0000313" key="5">
    <source>
        <dbReference type="Proteomes" id="UP000829720"/>
    </source>
</evidence>
<dbReference type="PANTHER" id="PTHR16255:SF1">
    <property type="entry name" value="REQUIRED FOR MEIOTIC NUCLEAR DIVISION PROTEIN 1 HOMOLOG"/>
    <property type="match status" value="1"/>
</dbReference>